<reference evidence="1 2" key="1">
    <citation type="submission" date="2013-02" db="EMBL/GenBank/DDBJ databases">
        <title>The Genome Sequence of Acinetobacter beijerinckii ANC 3835.</title>
        <authorList>
            <consortium name="The Broad Institute Genome Sequencing Platform"/>
            <consortium name="The Broad Institute Genome Sequencing Center for Infectious Disease"/>
            <person name="Cerqueira G."/>
            <person name="Feldgarden M."/>
            <person name="Courvalin P."/>
            <person name="Perichon B."/>
            <person name="Grillot-Courvalin C."/>
            <person name="Clermont D."/>
            <person name="Rocha E."/>
            <person name="Yoon E.-J."/>
            <person name="Nemec A."/>
            <person name="Walker B."/>
            <person name="Young S.K."/>
            <person name="Zeng Q."/>
            <person name="Gargeya S."/>
            <person name="Fitzgerald M."/>
            <person name="Haas B."/>
            <person name="Abouelleil A."/>
            <person name="Alvarado L."/>
            <person name="Arachchi H.M."/>
            <person name="Berlin A.M."/>
            <person name="Chapman S.B."/>
            <person name="Dewar J."/>
            <person name="Goldberg J."/>
            <person name="Griggs A."/>
            <person name="Gujja S."/>
            <person name="Hansen M."/>
            <person name="Howarth C."/>
            <person name="Imamovic A."/>
            <person name="Larimer J."/>
            <person name="McCowan C."/>
            <person name="Murphy C."/>
            <person name="Neiman D."/>
            <person name="Pearson M."/>
            <person name="Priest M."/>
            <person name="Roberts A."/>
            <person name="Saif S."/>
            <person name="Shea T."/>
            <person name="Sisk P."/>
            <person name="Sykes S."/>
            <person name="Wortman J."/>
            <person name="Nusbaum C."/>
            <person name="Birren B."/>
        </authorList>
    </citation>
    <scope>NUCLEOTIDE SEQUENCE [LARGE SCALE GENOMIC DNA]</scope>
    <source>
        <strain evidence="1 2">ANC 3835</strain>
    </source>
</reference>
<proteinExistence type="predicted"/>
<dbReference type="EMBL" id="APQK01000010">
    <property type="protein sequence ID" value="ENW05693.1"/>
    <property type="molecule type" value="Genomic_DNA"/>
</dbReference>
<dbReference type="InterPro" id="IPR036641">
    <property type="entry name" value="HPT_dom_sf"/>
</dbReference>
<accession>N9E5D6</accession>
<evidence type="ECO:0000313" key="1">
    <source>
        <dbReference type="EMBL" id="ENW05693.1"/>
    </source>
</evidence>
<evidence type="ECO:0000313" key="2">
    <source>
        <dbReference type="Proteomes" id="UP000018417"/>
    </source>
</evidence>
<protein>
    <recommendedName>
        <fullName evidence="3">Chemotaxis protein</fullName>
    </recommendedName>
</protein>
<sequence length="549" mass="61527">MSYQTSIHFDPTALLIIKNEIDNSIKLVETAVNTLAEEQALPFGIDDALNQFEQCTQVLKLIDMPHLAQITQYSAELMRQIMAQPQQIKTSDVIALSEGTTMLKRYIEFICLREVKVPQFLIDTLNRLEKALGKPITKEGQTIQPLLDCITPSFNLPLAPSLEQSQYIHQLYKLCLNKLIKQAETPLDLQGIKLVGVYLAGLATNQPSQQYWQLVNVGLGHIDELLITEARLRTLIQIETNIGKFLNQPATFQSNIADLADILSICISQEDDLSQHIREQLNIGDELLSDTQLQVLSRHLYGPDYETVHTISQLMTDEMAQIRNEIEYNHQNMSAEKTQELQQKLNQLANVFKVLNLNEAAKELDQQAEKLSQPNTLTDATSIQQLMNSILASMNSIGILERNYTSSRLQLRVNNMQISLDRLDEAHKALIVETKTLIDTLTQTLSLYAQDPTVHNLEALPVYLNELSGAALFLGSSTQQTALLGAAHFAQYRLSQNESFNAEHVNCILNVVAGLDLLVDNLKNKQPVLQSMFDVALSSSQRLQITAAA</sequence>
<comment type="caution">
    <text evidence="1">The sequence shown here is derived from an EMBL/GenBank/DDBJ whole genome shotgun (WGS) entry which is preliminary data.</text>
</comment>
<dbReference type="AlphaFoldDB" id="N9E5D6"/>
<dbReference type="HOGENOM" id="CLU_497515_0_0_6"/>
<dbReference type="SUPFAM" id="SSF47226">
    <property type="entry name" value="Histidine-containing phosphotransfer domain, HPT domain"/>
    <property type="match status" value="1"/>
</dbReference>
<gene>
    <name evidence="1" type="ORF">F934_01050</name>
</gene>
<dbReference type="Proteomes" id="UP000018417">
    <property type="component" value="Unassembled WGS sequence"/>
</dbReference>
<dbReference type="PATRIC" id="fig|1217649.3.peg.1001"/>
<dbReference type="RefSeq" id="WP_005052971.1">
    <property type="nucleotide sequence ID" value="NZ_KB849759.1"/>
</dbReference>
<dbReference type="GO" id="GO:0000160">
    <property type="term" value="P:phosphorelay signal transduction system"/>
    <property type="evidence" value="ECO:0007669"/>
    <property type="project" value="InterPro"/>
</dbReference>
<evidence type="ECO:0008006" key="3">
    <source>
        <dbReference type="Google" id="ProtNLM"/>
    </source>
</evidence>
<name>N9E5D6_9GAMM</name>
<dbReference type="OrthoDB" id="6712627at2"/>
<organism evidence="1 2">
    <name type="scientific">Acinetobacter beijerinckii ANC 3835</name>
    <dbReference type="NCBI Taxonomy" id="1217649"/>
    <lineage>
        <taxon>Bacteria</taxon>
        <taxon>Pseudomonadati</taxon>
        <taxon>Pseudomonadota</taxon>
        <taxon>Gammaproteobacteria</taxon>
        <taxon>Moraxellales</taxon>
        <taxon>Moraxellaceae</taxon>
        <taxon>Acinetobacter</taxon>
    </lineage>
</organism>